<keyword evidence="2" id="KW-1185">Reference proteome</keyword>
<organism evidence="1 2">
    <name type="scientific">Liparis tanakae</name>
    <name type="common">Tanaka's snailfish</name>
    <dbReference type="NCBI Taxonomy" id="230148"/>
    <lineage>
        <taxon>Eukaryota</taxon>
        <taxon>Metazoa</taxon>
        <taxon>Chordata</taxon>
        <taxon>Craniata</taxon>
        <taxon>Vertebrata</taxon>
        <taxon>Euteleostomi</taxon>
        <taxon>Actinopterygii</taxon>
        <taxon>Neopterygii</taxon>
        <taxon>Teleostei</taxon>
        <taxon>Neoteleostei</taxon>
        <taxon>Acanthomorphata</taxon>
        <taxon>Eupercaria</taxon>
        <taxon>Perciformes</taxon>
        <taxon>Cottioidei</taxon>
        <taxon>Cottales</taxon>
        <taxon>Liparidae</taxon>
        <taxon>Liparis</taxon>
    </lineage>
</organism>
<dbReference type="EMBL" id="SRLO01000730">
    <property type="protein sequence ID" value="TNN47666.1"/>
    <property type="molecule type" value="Genomic_DNA"/>
</dbReference>
<proteinExistence type="predicted"/>
<gene>
    <name evidence="1" type="ORF">EYF80_042156</name>
</gene>
<dbReference type="AlphaFoldDB" id="A0A4Z2G280"/>
<protein>
    <submittedName>
        <fullName evidence="1">Uncharacterized protein</fullName>
    </submittedName>
</protein>
<reference evidence="1 2" key="1">
    <citation type="submission" date="2019-03" db="EMBL/GenBank/DDBJ databases">
        <title>First draft genome of Liparis tanakae, snailfish: a comprehensive survey of snailfish specific genes.</title>
        <authorList>
            <person name="Kim W."/>
            <person name="Song I."/>
            <person name="Jeong J.-H."/>
            <person name="Kim D."/>
            <person name="Kim S."/>
            <person name="Ryu S."/>
            <person name="Song J.Y."/>
            <person name="Lee S.K."/>
        </authorList>
    </citation>
    <scope>NUCLEOTIDE SEQUENCE [LARGE SCALE GENOMIC DNA]</scope>
    <source>
        <tissue evidence="1">Muscle</tissue>
    </source>
</reference>
<evidence type="ECO:0000313" key="1">
    <source>
        <dbReference type="EMBL" id="TNN47666.1"/>
    </source>
</evidence>
<sequence>MQLCAGPPGRHNWAELRLSLCSRSRRRPKHQQRLILSRCSRYPPRAEGAAPRKTTAVSFDCLFYTSCH</sequence>
<dbReference type="Proteomes" id="UP000314294">
    <property type="component" value="Unassembled WGS sequence"/>
</dbReference>
<accession>A0A4Z2G280</accession>
<evidence type="ECO:0000313" key="2">
    <source>
        <dbReference type="Proteomes" id="UP000314294"/>
    </source>
</evidence>
<comment type="caution">
    <text evidence="1">The sequence shown here is derived from an EMBL/GenBank/DDBJ whole genome shotgun (WGS) entry which is preliminary data.</text>
</comment>
<name>A0A4Z2G280_9TELE</name>